<evidence type="ECO:0000256" key="6">
    <source>
        <dbReference type="ARBA" id="ARBA00022840"/>
    </source>
</evidence>
<dbReference type="GO" id="GO:0005524">
    <property type="term" value="F:ATP binding"/>
    <property type="evidence" value="ECO:0007669"/>
    <property type="project" value="UniProtKB-UniRule"/>
</dbReference>
<dbReference type="PANTHER" id="PTHR10344">
    <property type="entry name" value="THYMIDYLATE KINASE"/>
    <property type="match status" value="1"/>
</dbReference>
<dbReference type="InterPro" id="IPR018094">
    <property type="entry name" value="Thymidylate_kinase"/>
</dbReference>
<dbReference type="KEGG" id="nfn:NFRAN_1832"/>
<evidence type="ECO:0000256" key="7">
    <source>
        <dbReference type="HAMAP-Rule" id="MF_00165"/>
    </source>
</evidence>
<evidence type="ECO:0000256" key="3">
    <source>
        <dbReference type="ARBA" id="ARBA00022727"/>
    </source>
</evidence>
<gene>
    <name evidence="7 9" type="primary">tmk</name>
    <name evidence="9" type="ORF">NFRAN_1832</name>
</gene>
<protein>
    <recommendedName>
        <fullName evidence="7">Probable thymidylate kinase</fullName>
        <ecNumber evidence="7">2.7.4.9</ecNumber>
    </recommendedName>
    <alternativeName>
        <fullName evidence="7">dTMP kinase</fullName>
    </alternativeName>
</protein>
<dbReference type="GO" id="GO:0006235">
    <property type="term" value="P:dTTP biosynthetic process"/>
    <property type="evidence" value="ECO:0007669"/>
    <property type="project" value="UniProtKB-UniRule"/>
</dbReference>
<keyword evidence="5 7" id="KW-0418">Kinase</keyword>
<comment type="caution">
    <text evidence="7">Lacks conserved residue(s) required for the propagation of feature annotation.</text>
</comment>
<name>A0A484IBJ8_9ARCH</name>
<dbReference type="HAMAP" id="MF_00165">
    <property type="entry name" value="Thymidylate_kinase"/>
    <property type="match status" value="1"/>
</dbReference>
<dbReference type="Pfam" id="PF02223">
    <property type="entry name" value="Thymidylate_kin"/>
    <property type="match status" value="1"/>
</dbReference>
<sequence length="266" mass="30201">MLNCEQGKNKMSSKTTINNSSILQSNHKKVNKKIRFIGSTGIKYLKDIEISGSFIVIEGPDASGRSTQIQKITEKLEADGHAVVNTGLKRSDLISKGIIEAKRNYVGRRTMALYYAADFADQLENKIIPALKAGFVVISDRYIYTLIARSSVRGIDKNWLHQLHSFAIKPDLIFYLNVDPYNLIHRVFKKNKALDYYESGADLGISSDIFDSFIKYQYLLKKEFSIMQKKYGLINIDGDKGINDIYEEIQTKINEFLNQSTDSMVS</sequence>
<evidence type="ECO:0000313" key="10">
    <source>
        <dbReference type="Proteomes" id="UP000294299"/>
    </source>
</evidence>
<dbReference type="InterPro" id="IPR039430">
    <property type="entry name" value="Thymidylate_kin-like_dom"/>
</dbReference>
<accession>A0A484IBJ8</accession>
<keyword evidence="6 7" id="KW-0067">ATP-binding</keyword>
<dbReference type="GO" id="GO:0006227">
    <property type="term" value="P:dUDP biosynthetic process"/>
    <property type="evidence" value="ECO:0007669"/>
    <property type="project" value="TreeGrafter"/>
</dbReference>
<dbReference type="SUPFAM" id="SSF52540">
    <property type="entry name" value="P-loop containing nucleoside triphosphate hydrolases"/>
    <property type="match status" value="1"/>
</dbReference>
<evidence type="ECO:0000256" key="4">
    <source>
        <dbReference type="ARBA" id="ARBA00022741"/>
    </source>
</evidence>
<dbReference type="InterPro" id="IPR027417">
    <property type="entry name" value="P-loop_NTPase"/>
</dbReference>
<evidence type="ECO:0000313" key="9">
    <source>
        <dbReference type="EMBL" id="VFJ14154.1"/>
    </source>
</evidence>
<reference evidence="9 10" key="1">
    <citation type="submission" date="2019-02" db="EMBL/GenBank/DDBJ databases">
        <authorList>
            <person name="Lehtovirta-Morley E L."/>
        </authorList>
    </citation>
    <scope>NUCLEOTIDE SEQUENCE [LARGE SCALE GENOMIC DNA]</scope>
    <source>
        <strain evidence="9">NFRAN1</strain>
    </source>
</reference>
<comment type="catalytic activity">
    <reaction evidence="7">
        <text>dTMP + ATP = dTDP + ADP</text>
        <dbReference type="Rhea" id="RHEA:13517"/>
        <dbReference type="ChEBI" id="CHEBI:30616"/>
        <dbReference type="ChEBI" id="CHEBI:58369"/>
        <dbReference type="ChEBI" id="CHEBI:63528"/>
        <dbReference type="ChEBI" id="CHEBI:456216"/>
        <dbReference type="EC" id="2.7.4.9"/>
    </reaction>
</comment>
<dbReference type="EC" id="2.7.4.9" evidence="7"/>
<organism evidence="9 10">
    <name type="scientific">Candidatus Nitrosocosmicus franklandianus</name>
    <dbReference type="NCBI Taxonomy" id="1798806"/>
    <lineage>
        <taxon>Archaea</taxon>
        <taxon>Nitrososphaerota</taxon>
        <taxon>Nitrososphaeria</taxon>
        <taxon>Nitrososphaerales</taxon>
        <taxon>Nitrososphaeraceae</taxon>
        <taxon>Candidatus Nitrosocosmicus</taxon>
    </lineage>
</organism>
<dbReference type="NCBIfam" id="TIGR00041">
    <property type="entry name" value="DTMP_kinase"/>
    <property type="match status" value="1"/>
</dbReference>
<dbReference type="GO" id="GO:0006233">
    <property type="term" value="P:dTDP biosynthetic process"/>
    <property type="evidence" value="ECO:0007669"/>
    <property type="project" value="InterPro"/>
</dbReference>
<evidence type="ECO:0000256" key="2">
    <source>
        <dbReference type="ARBA" id="ARBA00022679"/>
    </source>
</evidence>
<dbReference type="AlphaFoldDB" id="A0A484IBJ8"/>
<dbReference type="GO" id="GO:0005737">
    <property type="term" value="C:cytoplasm"/>
    <property type="evidence" value="ECO:0007669"/>
    <property type="project" value="TreeGrafter"/>
</dbReference>
<evidence type="ECO:0000256" key="1">
    <source>
        <dbReference type="ARBA" id="ARBA00009776"/>
    </source>
</evidence>
<proteinExistence type="inferred from homology"/>
<dbReference type="Gene3D" id="3.40.50.300">
    <property type="entry name" value="P-loop containing nucleotide triphosphate hydrolases"/>
    <property type="match status" value="1"/>
</dbReference>
<dbReference type="GO" id="GO:0004798">
    <property type="term" value="F:dTMP kinase activity"/>
    <property type="evidence" value="ECO:0007669"/>
    <property type="project" value="UniProtKB-UniRule"/>
</dbReference>
<keyword evidence="2 7" id="KW-0808">Transferase</keyword>
<feature type="domain" description="Thymidylate kinase-like" evidence="8">
    <location>
        <begin position="57"/>
        <end position="192"/>
    </location>
</feature>
<comment type="similarity">
    <text evidence="1 7">Belongs to the thymidylate kinase family.</text>
</comment>
<dbReference type="CDD" id="cd01672">
    <property type="entry name" value="TMPK"/>
    <property type="match status" value="1"/>
</dbReference>
<keyword evidence="3 7" id="KW-0545">Nucleotide biosynthesis</keyword>
<keyword evidence="4 7" id="KW-0547">Nucleotide-binding</keyword>
<evidence type="ECO:0000259" key="8">
    <source>
        <dbReference type="Pfam" id="PF02223"/>
    </source>
</evidence>
<keyword evidence="10" id="KW-1185">Reference proteome</keyword>
<dbReference type="EMBL" id="LR216287">
    <property type="protein sequence ID" value="VFJ14154.1"/>
    <property type="molecule type" value="Genomic_DNA"/>
</dbReference>
<dbReference type="Proteomes" id="UP000294299">
    <property type="component" value="Chromosome NFRAN"/>
</dbReference>
<dbReference type="PANTHER" id="PTHR10344:SF1">
    <property type="entry name" value="THYMIDYLATE KINASE"/>
    <property type="match status" value="1"/>
</dbReference>
<evidence type="ECO:0000256" key="5">
    <source>
        <dbReference type="ARBA" id="ARBA00022777"/>
    </source>
</evidence>